<gene>
    <name evidence="1" type="ORF">SAMN05421819_3070</name>
</gene>
<protein>
    <submittedName>
        <fullName evidence="1">Type VI secretion system protein ImpG</fullName>
    </submittedName>
</protein>
<evidence type="ECO:0000313" key="1">
    <source>
        <dbReference type="EMBL" id="SEG46369.1"/>
    </source>
</evidence>
<dbReference type="Proteomes" id="UP000236728">
    <property type="component" value="Unassembled WGS sequence"/>
</dbReference>
<dbReference type="InterPro" id="IPR010272">
    <property type="entry name" value="T6SS_TssF"/>
</dbReference>
<dbReference type="EMBL" id="FNVA01000005">
    <property type="protein sequence ID" value="SEG46369.1"/>
    <property type="molecule type" value="Genomic_DNA"/>
</dbReference>
<organism evidence="1 2">
    <name type="scientific">Bryocella elongata</name>
    <dbReference type="NCBI Taxonomy" id="863522"/>
    <lineage>
        <taxon>Bacteria</taxon>
        <taxon>Pseudomonadati</taxon>
        <taxon>Acidobacteriota</taxon>
        <taxon>Terriglobia</taxon>
        <taxon>Terriglobales</taxon>
        <taxon>Acidobacteriaceae</taxon>
        <taxon>Bryocella</taxon>
    </lineage>
</organism>
<dbReference type="RefSeq" id="WP_103933933.1">
    <property type="nucleotide sequence ID" value="NZ_FNVA01000005.1"/>
</dbReference>
<dbReference type="AlphaFoldDB" id="A0A1H6AC99"/>
<dbReference type="PANTHER" id="PTHR35370">
    <property type="entry name" value="CYTOPLASMIC PROTEIN-RELATED-RELATED"/>
    <property type="match status" value="1"/>
</dbReference>
<dbReference type="PIRSF" id="PIRSF028304">
    <property type="entry name" value="UCP028304"/>
    <property type="match status" value="1"/>
</dbReference>
<dbReference type="PANTHER" id="PTHR35370:SF1">
    <property type="entry name" value="TYPE VI SECRETION SYSTEM COMPONENT TSSF1"/>
    <property type="match status" value="1"/>
</dbReference>
<evidence type="ECO:0000313" key="2">
    <source>
        <dbReference type="Proteomes" id="UP000236728"/>
    </source>
</evidence>
<accession>A0A1H6AC99</accession>
<sequence length="614" mass="69232">MREELREYYENELTYLRRMGGDFARRYPGIASRLTLSGDACVDPHVERLLEGVAFMAARVHRRLDDDFPLLSESLLNLLYPTFLRPVPSMTIVECTPDPALGKKTAGMRIPKGTQMVSRPVDRVQVDFRTAYDVDLWPFSVTQAEWRMPEQLPRQPRPTGGRQASAAARLRLTCLPDVNFSGLPMTRLRFYLAGDSPVVYALYELLSGNCIEIQIHELGGERRVIVLDPSCLKPVGFSPEDCLLPYDRRSMDGHRLLQEYFALPEKFLFFDLSGLEELSNTDFGNEVDIILLFSRFERSERHQILERNLNETTFRLSCTPAINLFEKVAEPIQLSQRRGAYTVVPDTRAGDSIEVYSIDEVHGTNVRMGETMKLEPIFGYRFQTRSENRLAFWSASRQRSELGESTPTHVSLSVVDINGELTDPRFESLTVRTTCTNFDLPTRLPVMIADGDLRAPTFPAAKKISCLRKPTDSYSPPTGPGQVWRLISLLSLNYLSLSEEGKGALQEILRLHNFTGATTTENQIGAIQKLTVSPHFAMVASDYGLMPARGNAILVELDEQQFAGGSAYLFAAVLEQFFSGYASVNSFAQTTARTNLRKENLQAWRPRSGRQTLL</sequence>
<name>A0A1H6AC99_9BACT</name>
<proteinExistence type="predicted"/>
<dbReference type="OrthoDB" id="9763676at2"/>
<reference evidence="1 2" key="1">
    <citation type="submission" date="2016-10" db="EMBL/GenBank/DDBJ databases">
        <authorList>
            <person name="de Groot N.N."/>
        </authorList>
    </citation>
    <scope>NUCLEOTIDE SEQUENCE [LARGE SCALE GENOMIC DNA]</scope>
    <source>
        <strain evidence="1 2">DSM 22489</strain>
    </source>
</reference>
<dbReference type="Pfam" id="PF05947">
    <property type="entry name" value="T6SS_TssF"/>
    <property type="match status" value="1"/>
</dbReference>
<keyword evidence="2" id="KW-1185">Reference proteome</keyword>
<dbReference type="NCBIfam" id="TIGR03359">
    <property type="entry name" value="VI_chp_6"/>
    <property type="match status" value="1"/>
</dbReference>